<dbReference type="KEGG" id="nbe:Back2_13710"/>
<evidence type="ECO:0000256" key="1">
    <source>
        <dbReference type="ARBA" id="ARBA00004776"/>
    </source>
</evidence>
<keyword evidence="6" id="KW-1185">Reference proteome</keyword>
<evidence type="ECO:0000256" key="4">
    <source>
        <dbReference type="ARBA" id="ARBA00022679"/>
    </source>
</evidence>
<dbReference type="PANTHER" id="PTHR43179:SF12">
    <property type="entry name" value="GALACTOFURANOSYLTRANSFERASE GLFT2"/>
    <property type="match status" value="1"/>
</dbReference>
<comment type="pathway">
    <text evidence="1">Cell wall biogenesis; cell wall polysaccharide biosynthesis.</text>
</comment>
<proteinExistence type="inferred from homology"/>
<dbReference type="PANTHER" id="PTHR43179">
    <property type="entry name" value="RHAMNOSYLTRANSFERASE WBBL"/>
    <property type="match status" value="1"/>
</dbReference>
<keyword evidence="4 5" id="KW-0808">Transferase</keyword>
<organism evidence="5 6">
    <name type="scientific">Nocardioides baekrokdamisoli</name>
    <dbReference type="NCBI Taxonomy" id="1804624"/>
    <lineage>
        <taxon>Bacteria</taxon>
        <taxon>Bacillati</taxon>
        <taxon>Actinomycetota</taxon>
        <taxon>Actinomycetes</taxon>
        <taxon>Propionibacteriales</taxon>
        <taxon>Nocardioidaceae</taxon>
        <taxon>Nocardioides</taxon>
    </lineage>
</organism>
<dbReference type="GO" id="GO:0016757">
    <property type="term" value="F:glycosyltransferase activity"/>
    <property type="evidence" value="ECO:0007669"/>
    <property type="project" value="UniProtKB-KW"/>
</dbReference>
<dbReference type="Proteomes" id="UP000271573">
    <property type="component" value="Chromosome"/>
</dbReference>
<gene>
    <name evidence="5" type="ORF">Back2_13710</name>
</gene>
<name>A0A3G9J0T9_9ACTN</name>
<dbReference type="SUPFAM" id="SSF53448">
    <property type="entry name" value="Nucleotide-diphospho-sugar transferases"/>
    <property type="match status" value="1"/>
</dbReference>
<dbReference type="EMBL" id="AP019307">
    <property type="protein sequence ID" value="BBH17084.1"/>
    <property type="molecule type" value="Genomic_DNA"/>
</dbReference>
<dbReference type="InterPro" id="IPR029044">
    <property type="entry name" value="Nucleotide-diphossugar_trans"/>
</dbReference>
<accession>A0A3G9J0T9</accession>
<evidence type="ECO:0000256" key="2">
    <source>
        <dbReference type="ARBA" id="ARBA00006739"/>
    </source>
</evidence>
<dbReference type="Gene3D" id="3.90.550.10">
    <property type="entry name" value="Spore Coat Polysaccharide Biosynthesis Protein SpsA, Chain A"/>
    <property type="match status" value="1"/>
</dbReference>
<reference evidence="5 6" key="1">
    <citation type="submission" date="2018-11" db="EMBL/GenBank/DDBJ databases">
        <title>Complete genome sequence of Nocardioides baekrokdamisoli strain KCTC 39748.</title>
        <authorList>
            <person name="Kang S.W."/>
            <person name="Lee K.C."/>
            <person name="Kim K.K."/>
            <person name="Kim J.S."/>
            <person name="Kim D.S."/>
            <person name="Ko S.H."/>
            <person name="Yang S.H."/>
            <person name="Shin Y.K."/>
            <person name="Lee J.S."/>
        </authorList>
    </citation>
    <scope>NUCLEOTIDE SEQUENCE [LARGE SCALE GENOMIC DNA]</scope>
    <source>
        <strain evidence="5 6">KCTC 39748</strain>
    </source>
</reference>
<evidence type="ECO:0000313" key="5">
    <source>
        <dbReference type="EMBL" id="BBH17084.1"/>
    </source>
</evidence>
<protein>
    <submittedName>
        <fullName evidence="5">Glycosyl transferase</fullName>
    </submittedName>
</protein>
<comment type="similarity">
    <text evidence="2">Belongs to the glycosyltransferase 2 family.</text>
</comment>
<evidence type="ECO:0000256" key="3">
    <source>
        <dbReference type="ARBA" id="ARBA00022676"/>
    </source>
</evidence>
<evidence type="ECO:0000313" key="6">
    <source>
        <dbReference type="Proteomes" id="UP000271573"/>
    </source>
</evidence>
<dbReference type="AlphaFoldDB" id="A0A3G9J0T9"/>
<keyword evidence="3" id="KW-0328">Glycosyltransferase</keyword>
<sequence>MVVAYARDDLLQICLDGLGEYSPVVVVDNAAAASTEALVRGGTAAYVAAPSNLGFAGGVNLALATAWDGQSDVLLLNPDARVTAAQVTDLQAAMWARGGRCAAVGPRLQRPDGSEEPASWPLPSPRQVWLDAFGLGRWDRGPRFVAGTVLMVRGKALAEIGGLDERYFLYAEEADWQMRARAAGWSVGVVETLTVTHVGGASSSDQLIRIRQFHRSARLFAERWYPGTGALLMRAGRVVAACRRWITRPSSRLEQRELLATSLDRTFRGGS</sequence>